<dbReference type="SUPFAM" id="SSF52200">
    <property type="entry name" value="Toll/Interleukin receptor TIR domain"/>
    <property type="match status" value="1"/>
</dbReference>
<evidence type="ECO:0000259" key="1">
    <source>
        <dbReference type="PROSITE" id="PS50104"/>
    </source>
</evidence>
<dbReference type="RefSeq" id="WP_129174147.1">
    <property type="nucleotide sequence ID" value="NZ_JACCBI010000001.1"/>
</dbReference>
<gene>
    <name evidence="2" type="ORF">BJ972_000640</name>
    <name evidence="3" type="ORF">ESP50_08645</name>
</gene>
<dbReference type="EMBL" id="JACCBI010000001">
    <property type="protein sequence ID" value="NYD66121.1"/>
    <property type="molecule type" value="Genomic_DNA"/>
</dbReference>
<feature type="domain" description="TIR" evidence="1">
    <location>
        <begin position="7"/>
        <end position="160"/>
    </location>
</feature>
<dbReference type="Pfam" id="PF13676">
    <property type="entry name" value="TIR_2"/>
    <property type="match status" value="1"/>
</dbReference>
<dbReference type="AlphaFoldDB" id="A0A4Q2M3B4"/>
<evidence type="ECO:0000313" key="2">
    <source>
        <dbReference type="EMBL" id="NYD66121.1"/>
    </source>
</evidence>
<dbReference type="Proteomes" id="UP000581087">
    <property type="component" value="Unassembled WGS sequence"/>
</dbReference>
<protein>
    <submittedName>
        <fullName evidence="3">Toll/interleukin-1 receptor domain-containing protein</fullName>
    </submittedName>
</protein>
<sequence>MSEDAELEVQGFISYNRADNAGFANVVDQIKTDLEQRFHASTGRRLKIFLDRESIGWGADWRASISGSVKGATFFIPIVSQRYFESPACKEELLLFHENAKNLGVTRLILPIVLTGAERISPEDDREEVQIVEQLNYKNVEPAWLAGYDSAEWRRAIYEMVKHLEEALQLAETHLAEQESAIATVVGLGEPDDDDVVVADSLELSKDIERLTELTGQIPGVMTDFTSAATAAANGIEGKTLTTTQKQAAAVRLAHDLKTPALNLEQLGREFEATAVSTDARLRAVAEELRSLNLASAEDQLERTLAELRSIEGLRAVVSQFEEPIQQLRYVATANVSIRKSVQPAINGFQAISSAISTIDSWKTV</sequence>
<evidence type="ECO:0000313" key="3">
    <source>
        <dbReference type="EMBL" id="RXZ86465.1"/>
    </source>
</evidence>
<dbReference type="OrthoDB" id="9147462at2"/>
<reference evidence="3 4" key="1">
    <citation type="submission" date="2019-01" db="EMBL/GenBank/DDBJ databases">
        <title>Agromyces.</title>
        <authorList>
            <person name="Li J."/>
        </authorList>
    </citation>
    <scope>NUCLEOTIDE SEQUENCE [LARGE SCALE GENOMIC DNA]</scope>
    <source>
        <strain evidence="3 4">DSM 23870</strain>
    </source>
</reference>
<dbReference type="InterPro" id="IPR035897">
    <property type="entry name" value="Toll_tir_struct_dom_sf"/>
</dbReference>
<dbReference type="Proteomes" id="UP000292686">
    <property type="component" value="Unassembled WGS sequence"/>
</dbReference>
<dbReference type="EMBL" id="SDPM01000004">
    <property type="protein sequence ID" value="RXZ86465.1"/>
    <property type="molecule type" value="Genomic_DNA"/>
</dbReference>
<organism evidence="3 4">
    <name type="scientific">Agromyces atrinae</name>
    <dbReference type="NCBI Taxonomy" id="592376"/>
    <lineage>
        <taxon>Bacteria</taxon>
        <taxon>Bacillati</taxon>
        <taxon>Actinomycetota</taxon>
        <taxon>Actinomycetes</taxon>
        <taxon>Micrococcales</taxon>
        <taxon>Microbacteriaceae</taxon>
        <taxon>Agromyces</taxon>
    </lineage>
</organism>
<keyword evidence="3" id="KW-0675">Receptor</keyword>
<dbReference type="PROSITE" id="PS50104">
    <property type="entry name" value="TIR"/>
    <property type="match status" value="1"/>
</dbReference>
<proteinExistence type="predicted"/>
<comment type="caution">
    <text evidence="3">The sequence shown here is derived from an EMBL/GenBank/DDBJ whole genome shotgun (WGS) entry which is preliminary data.</text>
</comment>
<keyword evidence="4" id="KW-1185">Reference proteome</keyword>
<dbReference type="SMART" id="SM00255">
    <property type="entry name" value="TIR"/>
    <property type="match status" value="1"/>
</dbReference>
<reference evidence="2 5" key="2">
    <citation type="submission" date="2020-07" db="EMBL/GenBank/DDBJ databases">
        <title>Sequencing the genomes of 1000 actinobacteria strains.</title>
        <authorList>
            <person name="Klenk H.-P."/>
        </authorList>
    </citation>
    <scope>NUCLEOTIDE SEQUENCE [LARGE SCALE GENOMIC DNA]</scope>
    <source>
        <strain evidence="2 5">DSM 23870</strain>
    </source>
</reference>
<dbReference type="GO" id="GO:0007165">
    <property type="term" value="P:signal transduction"/>
    <property type="evidence" value="ECO:0007669"/>
    <property type="project" value="InterPro"/>
</dbReference>
<evidence type="ECO:0000313" key="5">
    <source>
        <dbReference type="Proteomes" id="UP000581087"/>
    </source>
</evidence>
<evidence type="ECO:0000313" key="4">
    <source>
        <dbReference type="Proteomes" id="UP000292686"/>
    </source>
</evidence>
<name>A0A4Q2M3B4_9MICO</name>
<dbReference type="Gene3D" id="3.40.50.10140">
    <property type="entry name" value="Toll/interleukin-1 receptor homology (TIR) domain"/>
    <property type="match status" value="1"/>
</dbReference>
<accession>A0A4Q2M3B4</accession>
<dbReference type="InterPro" id="IPR000157">
    <property type="entry name" value="TIR_dom"/>
</dbReference>